<evidence type="ECO:0000313" key="3">
    <source>
        <dbReference type="Proteomes" id="UP001162131"/>
    </source>
</evidence>
<feature type="signal peptide" evidence="1">
    <location>
        <begin position="1"/>
        <end position="19"/>
    </location>
</feature>
<proteinExistence type="predicted"/>
<reference evidence="2" key="1">
    <citation type="submission" date="2021-09" db="EMBL/GenBank/DDBJ databases">
        <authorList>
            <consortium name="AG Swart"/>
            <person name="Singh M."/>
            <person name="Singh A."/>
            <person name="Seah K."/>
            <person name="Emmerich C."/>
        </authorList>
    </citation>
    <scope>NUCLEOTIDE SEQUENCE</scope>
    <source>
        <strain evidence="2">ATCC30299</strain>
    </source>
</reference>
<feature type="chain" id="PRO_5043628015" evidence="1">
    <location>
        <begin position="20"/>
        <end position="108"/>
    </location>
</feature>
<dbReference type="AlphaFoldDB" id="A0AAU9K700"/>
<name>A0AAU9K700_9CILI</name>
<keyword evidence="1" id="KW-0732">Signal</keyword>
<dbReference type="Proteomes" id="UP001162131">
    <property type="component" value="Unassembled WGS sequence"/>
</dbReference>
<keyword evidence="3" id="KW-1185">Reference proteome</keyword>
<protein>
    <submittedName>
        <fullName evidence="2">Uncharacterized protein</fullName>
    </submittedName>
</protein>
<comment type="caution">
    <text evidence="2">The sequence shown here is derived from an EMBL/GenBank/DDBJ whole genome shotgun (WGS) entry which is preliminary data.</text>
</comment>
<sequence>MINWIRVLLLDFLAPELSGGPWASAVCWLGVQRLSTKKWGNKIAYRLGIAASNEFYLYQQGFKNPEMNISARYAILKCTEPSLNPLSGLDFSSRKGGLRIWKGKSSKV</sequence>
<gene>
    <name evidence="2" type="ORF">BSTOLATCC_MIC48327</name>
</gene>
<evidence type="ECO:0000313" key="2">
    <source>
        <dbReference type="EMBL" id="CAG9328956.1"/>
    </source>
</evidence>
<evidence type="ECO:0000256" key="1">
    <source>
        <dbReference type="SAM" id="SignalP"/>
    </source>
</evidence>
<accession>A0AAU9K700</accession>
<organism evidence="2 3">
    <name type="scientific">Blepharisma stoltei</name>
    <dbReference type="NCBI Taxonomy" id="1481888"/>
    <lineage>
        <taxon>Eukaryota</taxon>
        <taxon>Sar</taxon>
        <taxon>Alveolata</taxon>
        <taxon>Ciliophora</taxon>
        <taxon>Postciliodesmatophora</taxon>
        <taxon>Heterotrichea</taxon>
        <taxon>Heterotrichida</taxon>
        <taxon>Blepharismidae</taxon>
        <taxon>Blepharisma</taxon>
    </lineage>
</organism>
<dbReference type="EMBL" id="CAJZBQ010000047">
    <property type="protein sequence ID" value="CAG9328956.1"/>
    <property type="molecule type" value="Genomic_DNA"/>
</dbReference>